<protein>
    <recommendedName>
        <fullName evidence="3">Antitoxin Xre/MbcA/ParS-like toxin-binding domain-containing protein</fullName>
    </recommendedName>
</protein>
<evidence type="ECO:0000313" key="1">
    <source>
        <dbReference type="EMBL" id="SCM67654.1"/>
    </source>
</evidence>
<organism evidence="1 2">
    <name type="scientific">Donghicola eburneus</name>
    <dbReference type="NCBI Taxonomy" id="393278"/>
    <lineage>
        <taxon>Bacteria</taxon>
        <taxon>Pseudomonadati</taxon>
        <taxon>Pseudomonadota</taxon>
        <taxon>Alphaproteobacteria</taxon>
        <taxon>Rhodobacterales</taxon>
        <taxon>Roseobacteraceae</taxon>
        <taxon>Donghicola</taxon>
    </lineage>
</organism>
<gene>
    <name evidence="1" type="ORF">KARMA_1856</name>
</gene>
<evidence type="ECO:0008006" key="3">
    <source>
        <dbReference type="Google" id="ProtNLM"/>
    </source>
</evidence>
<dbReference type="EMBL" id="FMJB01000047">
    <property type="protein sequence ID" value="SCM67654.1"/>
    <property type="molecule type" value="Genomic_DNA"/>
</dbReference>
<sequence length="166" mass="18933">MVTLEQFSSEQTRAVVSNSAWRVFLQDAAWLGMSAETRCSILGDVSEPLYESWMKAADVHFNRDQLDRIVLLHAIRERLEKLFGCANAAAEWLCAEHSEKDPVFGGRSPIEHVMHEGMIGLYHILTRLEKMMEDITSALAGWEDDESDDLMWKSEDAANTRPRLLH</sequence>
<reference evidence="2" key="1">
    <citation type="submission" date="2016-09" db="EMBL/GenBank/DDBJ databases">
        <authorList>
            <person name="Wibberg D."/>
        </authorList>
    </citation>
    <scope>NUCLEOTIDE SEQUENCE [LARGE SCALE GENOMIC DNA]</scope>
</reference>
<dbReference type="AlphaFoldDB" id="A0A1M4N0U2"/>
<dbReference type="Proteomes" id="UP000184085">
    <property type="component" value="Unassembled WGS sequence"/>
</dbReference>
<evidence type="ECO:0000313" key="2">
    <source>
        <dbReference type="Proteomes" id="UP000184085"/>
    </source>
</evidence>
<proteinExistence type="predicted"/>
<keyword evidence="2" id="KW-1185">Reference proteome</keyword>
<accession>A0A1M4N0U2</accession>
<name>A0A1M4N0U2_9RHOB</name>